<dbReference type="SUPFAM" id="SSF48452">
    <property type="entry name" value="TPR-like"/>
    <property type="match status" value="1"/>
</dbReference>
<sequence>MRNDPNTMAIMLAAQNYLSRQEYGQAINCLLKILETDPENKEASVLLEQVREITEYQHRDIFSATNLDMDPWLE</sequence>
<dbReference type="PROSITE" id="PS50005">
    <property type="entry name" value="TPR"/>
    <property type="match status" value="1"/>
</dbReference>
<name>A0AA41YDT1_9BACT</name>
<evidence type="ECO:0008006" key="4">
    <source>
        <dbReference type="Google" id="ProtNLM"/>
    </source>
</evidence>
<reference evidence="2" key="1">
    <citation type="submission" date="2022-10" db="EMBL/GenBank/DDBJ databases">
        <title>Gaoshiqiia sediminis gen. nov., sp. nov., isolated from coastal sediment.</title>
        <authorList>
            <person name="Yu W.X."/>
            <person name="Mu D.S."/>
            <person name="Du J.Z."/>
            <person name="Liang Y.Q."/>
        </authorList>
    </citation>
    <scope>NUCLEOTIDE SEQUENCE</scope>
    <source>
        <strain evidence="2">A06</strain>
    </source>
</reference>
<dbReference type="Proteomes" id="UP001163821">
    <property type="component" value="Unassembled WGS sequence"/>
</dbReference>
<comment type="caution">
    <text evidence="2">The sequence shown here is derived from an EMBL/GenBank/DDBJ whole genome shotgun (WGS) entry which is preliminary data.</text>
</comment>
<dbReference type="InterPro" id="IPR019734">
    <property type="entry name" value="TPR_rpt"/>
</dbReference>
<feature type="repeat" description="TPR" evidence="1">
    <location>
        <begin position="7"/>
        <end position="40"/>
    </location>
</feature>
<dbReference type="InterPro" id="IPR011990">
    <property type="entry name" value="TPR-like_helical_dom_sf"/>
</dbReference>
<keyword evidence="1" id="KW-0802">TPR repeat</keyword>
<evidence type="ECO:0000313" key="3">
    <source>
        <dbReference type="Proteomes" id="UP001163821"/>
    </source>
</evidence>
<evidence type="ECO:0000256" key="1">
    <source>
        <dbReference type="PROSITE-ProRule" id="PRU00339"/>
    </source>
</evidence>
<dbReference type="EMBL" id="JAPAAF010000063">
    <property type="protein sequence ID" value="MCW0484915.1"/>
    <property type="molecule type" value="Genomic_DNA"/>
</dbReference>
<dbReference type="Gene3D" id="1.25.40.10">
    <property type="entry name" value="Tetratricopeptide repeat domain"/>
    <property type="match status" value="1"/>
</dbReference>
<organism evidence="2 3">
    <name type="scientific">Gaoshiqia sediminis</name>
    <dbReference type="NCBI Taxonomy" id="2986998"/>
    <lineage>
        <taxon>Bacteria</taxon>
        <taxon>Pseudomonadati</taxon>
        <taxon>Bacteroidota</taxon>
        <taxon>Bacteroidia</taxon>
        <taxon>Marinilabiliales</taxon>
        <taxon>Prolixibacteraceae</taxon>
        <taxon>Gaoshiqia</taxon>
    </lineage>
</organism>
<proteinExistence type="predicted"/>
<keyword evidence="3" id="KW-1185">Reference proteome</keyword>
<evidence type="ECO:0000313" key="2">
    <source>
        <dbReference type="EMBL" id="MCW0484915.1"/>
    </source>
</evidence>
<gene>
    <name evidence="2" type="ORF">N2K84_19435</name>
</gene>
<dbReference type="AlphaFoldDB" id="A0AA41YDT1"/>
<protein>
    <recommendedName>
        <fullName evidence="4">Tetratricopeptide repeat protein</fullName>
    </recommendedName>
</protein>
<accession>A0AA41YDT1</accession>
<dbReference type="RefSeq" id="WP_282593504.1">
    <property type="nucleotide sequence ID" value="NZ_JAPAAF010000063.1"/>
</dbReference>